<accession>A0ABZ0TY78</accession>
<dbReference type="SUPFAM" id="SSF88946">
    <property type="entry name" value="Sigma2 domain of RNA polymerase sigma factors"/>
    <property type="match status" value="1"/>
</dbReference>
<dbReference type="Gene3D" id="1.10.10.10">
    <property type="entry name" value="Winged helix-like DNA-binding domain superfamily/Winged helix DNA-binding domain"/>
    <property type="match status" value="1"/>
</dbReference>
<dbReference type="InterPro" id="IPR036388">
    <property type="entry name" value="WH-like_DNA-bd_sf"/>
</dbReference>
<sequence length="141" mass="15715">MLAATDDTALLSLFQNKATRDQGFKGILNKYGQHIYYFLRGMGLGHNDADELLQDVFIQLWRVPAGDEPGSSVKNSLYHLAVTNYLALKTEAPLKGLSIEQSLIIVLKEQEQFDFADIAQIISIPVEEVRSLFKTGISKLS</sequence>
<evidence type="ECO:0000313" key="2">
    <source>
        <dbReference type="Proteomes" id="UP001324380"/>
    </source>
</evidence>
<dbReference type="EMBL" id="CP139558">
    <property type="protein sequence ID" value="WPU96425.1"/>
    <property type="molecule type" value="Genomic_DNA"/>
</dbReference>
<dbReference type="SUPFAM" id="SSF88659">
    <property type="entry name" value="Sigma3 and sigma4 domains of RNA polymerase sigma factors"/>
    <property type="match status" value="1"/>
</dbReference>
<keyword evidence="2" id="KW-1185">Reference proteome</keyword>
<proteinExistence type="predicted"/>
<dbReference type="RefSeq" id="WP_321565519.1">
    <property type="nucleotide sequence ID" value="NZ_CP139558.1"/>
</dbReference>
<dbReference type="InterPro" id="IPR013324">
    <property type="entry name" value="RNA_pol_sigma_r3/r4-like"/>
</dbReference>
<protein>
    <recommendedName>
        <fullName evidence="3">RNA polymerase sigma-70 region 2 domain-containing protein</fullName>
    </recommendedName>
</protein>
<organism evidence="1 2">
    <name type="scientific">Mucilaginibacter sabulilitoris</name>
    <dbReference type="NCBI Taxonomy" id="1173583"/>
    <lineage>
        <taxon>Bacteria</taxon>
        <taxon>Pseudomonadati</taxon>
        <taxon>Bacteroidota</taxon>
        <taxon>Sphingobacteriia</taxon>
        <taxon>Sphingobacteriales</taxon>
        <taxon>Sphingobacteriaceae</taxon>
        <taxon>Mucilaginibacter</taxon>
    </lineage>
</organism>
<name>A0ABZ0TY78_9SPHI</name>
<evidence type="ECO:0008006" key="3">
    <source>
        <dbReference type="Google" id="ProtNLM"/>
    </source>
</evidence>
<dbReference type="Proteomes" id="UP001324380">
    <property type="component" value="Chromosome"/>
</dbReference>
<dbReference type="InterPro" id="IPR013325">
    <property type="entry name" value="RNA_pol_sigma_r2"/>
</dbReference>
<gene>
    <name evidence="1" type="ORF">SNE25_12935</name>
</gene>
<reference evidence="1 2" key="1">
    <citation type="submission" date="2023-11" db="EMBL/GenBank/DDBJ databases">
        <title>Analysis of the Genomes of Mucilaginibacter gossypii cycad 4 and M. sabulilitoris SNA2: microbes with the potential for plant growth promotion.</title>
        <authorList>
            <person name="Hirsch A.M."/>
            <person name="Humm E."/>
            <person name="Rubbi M."/>
            <person name="Del Vecchio G."/>
            <person name="Ha S.M."/>
            <person name="Pellegrini M."/>
            <person name="Gunsalus R.P."/>
        </authorList>
    </citation>
    <scope>NUCLEOTIDE SEQUENCE [LARGE SCALE GENOMIC DNA]</scope>
    <source>
        <strain evidence="1 2">SNA2</strain>
    </source>
</reference>
<evidence type="ECO:0000313" key="1">
    <source>
        <dbReference type="EMBL" id="WPU96425.1"/>
    </source>
</evidence>
<dbReference type="Gene3D" id="1.10.1740.10">
    <property type="match status" value="1"/>
</dbReference>